<dbReference type="Proteomes" id="UP000199729">
    <property type="component" value="Chromosome"/>
</dbReference>
<proteinExistence type="predicted"/>
<organism evidence="2 3">
    <name type="scientific">Vitreoscilla filiformis</name>
    <dbReference type="NCBI Taxonomy" id="63"/>
    <lineage>
        <taxon>Bacteria</taxon>
        <taxon>Pseudomonadati</taxon>
        <taxon>Pseudomonadota</taxon>
        <taxon>Betaproteobacteria</taxon>
        <taxon>Neisseriales</taxon>
        <taxon>Neisseriaceae</taxon>
        <taxon>Vitreoscilla</taxon>
    </lineage>
</organism>
<dbReference type="EMBL" id="CP022423">
    <property type="protein sequence ID" value="ASM77974.1"/>
    <property type="molecule type" value="Genomic_DNA"/>
</dbReference>
<dbReference type="AlphaFoldDB" id="A0A221KG04"/>
<dbReference type="KEGG" id="vff:VITFI_CDS2196"/>
<gene>
    <name evidence="2" type="ORF">VITFI_CDS2196</name>
</gene>
<evidence type="ECO:0000313" key="2">
    <source>
        <dbReference type="EMBL" id="ASM77974.1"/>
    </source>
</evidence>
<reference evidence="2 3" key="1">
    <citation type="submission" date="2017-07" db="EMBL/GenBank/DDBJ databases">
        <title>Complete Genome Sequence of the cosmetic ferment Vitreoscilla filiformis (ATCC15551).</title>
        <authorList>
            <person name="Contreras S."/>
            <person name="Sagory-Zalkind P."/>
            <person name="Blanquart H."/>
            <person name="Iltis A."/>
            <person name="Morand S.C."/>
        </authorList>
    </citation>
    <scope>NUCLEOTIDE SEQUENCE [LARGE SCALE GENOMIC DNA]</scope>
    <source>
        <strain evidence="2 3">ATCC 15551</strain>
    </source>
</reference>
<accession>A0A221KG04</accession>
<evidence type="ECO:0008006" key="4">
    <source>
        <dbReference type="Google" id="ProtNLM"/>
    </source>
</evidence>
<evidence type="ECO:0000256" key="1">
    <source>
        <dbReference type="SAM" id="MobiDB-lite"/>
    </source>
</evidence>
<feature type="compositionally biased region" description="Basic and acidic residues" evidence="1">
    <location>
        <begin position="17"/>
        <end position="28"/>
    </location>
</feature>
<dbReference type="RefSeq" id="WP_198301427.1">
    <property type="nucleotide sequence ID" value="NZ_CP022423.1"/>
</dbReference>
<evidence type="ECO:0000313" key="3">
    <source>
        <dbReference type="Proteomes" id="UP000199729"/>
    </source>
</evidence>
<name>A0A221KG04_VITFI</name>
<keyword evidence="3" id="KW-1185">Reference proteome</keyword>
<sequence length="88" mass="9881">MVNQLFSSGKAMRTQSKRHDSGAHEHTVRASISFPEKQYQVLEKIAAENKVSLAWVVRDAIDGYLKAKWPLLPQGADAEDAQQRSEKT</sequence>
<feature type="region of interest" description="Disordered" evidence="1">
    <location>
        <begin position="1"/>
        <end position="29"/>
    </location>
</feature>
<protein>
    <recommendedName>
        <fullName evidence="4">CopG family transcriptional regulator</fullName>
    </recommendedName>
</protein>